<feature type="transmembrane region" description="Helical" evidence="4">
    <location>
        <begin position="398"/>
        <end position="415"/>
    </location>
</feature>
<dbReference type="HOGENOM" id="CLU_001265_1_0_1"/>
<feature type="transmembrane region" description="Helical" evidence="4">
    <location>
        <begin position="521"/>
        <end position="542"/>
    </location>
</feature>
<feature type="transmembrane region" description="Helical" evidence="4">
    <location>
        <begin position="253"/>
        <end position="275"/>
    </location>
</feature>
<dbReference type="SUPFAM" id="SSF103473">
    <property type="entry name" value="MFS general substrate transporter"/>
    <property type="match status" value="1"/>
</dbReference>
<evidence type="ECO:0000256" key="3">
    <source>
        <dbReference type="SAM" id="MobiDB-lite"/>
    </source>
</evidence>
<dbReference type="InterPro" id="IPR011701">
    <property type="entry name" value="MFS"/>
</dbReference>
<dbReference type="InterPro" id="IPR020846">
    <property type="entry name" value="MFS_dom"/>
</dbReference>
<feature type="region of interest" description="Disordered" evidence="3">
    <location>
        <begin position="127"/>
        <end position="146"/>
    </location>
</feature>
<evidence type="ECO:0000313" key="6">
    <source>
        <dbReference type="EMBL" id="EPQ26198.1"/>
    </source>
</evidence>
<dbReference type="KEGG" id="pfp:PFL1_06134"/>
<comment type="similarity">
    <text evidence="2">Belongs to the major facilitator superfamily. Monocarboxylate porter (TC 2.A.1.13) family.</text>
</comment>
<accession>A0A061H1I0</accession>
<feature type="compositionally biased region" description="Basic and acidic residues" evidence="3">
    <location>
        <begin position="91"/>
        <end position="107"/>
    </location>
</feature>
<dbReference type="PROSITE" id="PS50850">
    <property type="entry name" value="MFS"/>
    <property type="match status" value="1"/>
</dbReference>
<feature type="transmembrane region" description="Helical" evidence="4">
    <location>
        <begin position="153"/>
        <end position="176"/>
    </location>
</feature>
<evidence type="ECO:0000313" key="7">
    <source>
        <dbReference type="Proteomes" id="UP000053664"/>
    </source>
</evidence>
<feature type="transmembrane region" description="Helical" evidence="4">
    <location>
        <begin position="355"/>
        <end position="378"/>
    </location>
</feature>
<dbReference type="InterPro" id="IPR050327">
    <property type="entry name" value="Proton-linked_MCT"/>
</dbReference>
<feature type="transmembrane region" description="Helical" evidence="4">
    <location>
        <begin position="427"/>
        <end position="445"/>
    </location>
</feature>
<dbReference type="Gene3D" id="1.20.1250.20">
    <property type="entry name" value="MFS general substrate transporter like domains"/>
    <property type="match status" value="2"/>
</dbReference>
<organism evidence="6 7">
    <name type="scientific">Pseudozyma flocculosa PF-1</name>
    <dbReference type="NCBI Taxonomy" id="1277687"/>
    <lineage>
        <taxon>Eukaryota</taxon>
        <taxon>Fungi</taxon>
        <taxon>Dikarya</taxon>
        <taxon>Basidiomycota</taxon>
        <taxon>Ustilaginomycotina</taxon>
        <taxon>Ustilaginomycetes</taxon>
        <taxon>Ustilaginales</taxon>
        <taxon>Ustilaginaceae</taxon>
        <taxon>Pseudozyma</taxon>
    </lineage>
</organism>
<protein>
    <recommendedName>
        <fullName evidence="5">Major facilitator superfamily (MFS) profile domain-containing protein</fullName>
    </recommendedName>
</protein>
<dbReference type="GO" id="GO:0022857">
    <property type="term" value="F:transmembrane transporter activity"/>
    <property type="evidence" value="ECO:0007669"/>
    <property type="project" value="InterPro"/>
</dbReference>
<feature type="domain" description="Major facilitator superfamily (MFS) profile" evidence="5">
    <location>
        <begin position="153"/>
        <end position="547"/>
    </location>
</feature>
<keyword evidence="4" id="KW-0472">Membrane</keyword>
<feature type="transmembrane region" description="Helical" evidence="4">
    <location>
        <begin position="492"/>
        <end position="509"/>
    </location>
</feature>
<dbReference type="CDD" id="cd17352">
    <property type="entry name" value="MFS_MCT_SLC16"/>
    <property type="match status" value="1"/>
</dbReference>
<evidence type="ECO:0000259" key="5">
    <source>
        <dbReference type="PROSITE" id="PS50850"/>
    </source>
</evidence>
<feature type="transmembrane region" description="Helical" evidence="4">
    <location>
        <begin position="312"/>
        <end position="334"/>
    </location>
</feature>
<dbReference type="Proteomes" id="UP000053664">
    <property type="component" value="Unassembled WGS sequence"/>
</dbReference>
<sequence length="555" mass="59370">MVHPKTFSASTTAATTAVASVRSSFDASLAPKSQPDSIEAAAATAKEMEQRLHEQMQLNLARQPSAGATSHDVRPISPIDTPTTLAGSLRHSLDGHGGKGGDIDEKKRGGVDLEKVVAALESGVVIRPGSKDSTDDDDDDEDVGPAPDGGFKAWLVVAGTFLMIMTNFGLLTSYGVFGTYYASHQLAHLPASTVSWIGSVQTFCVYAGSVVFGKLCDDFGPRWFLMVGSILTFASLLAVSWCEQFWQFVLVQGFLFGIGGSMLFLPSCTIVGQYFDRRRGLAMGIIIGAASFGGIVWPLVLSALFASPSLGFAWGTRISALLLGVMLALANAVMKPRLKPNRSSAKTTSVPWTSTYRVFANVDYAIFVAGIFFAWINFFVPYFQISSYAKLVGFDTDMASRCITIMNTASLVGRIASGPLADRYGRFNCLSIFGVLSSVSLLVLWPVPGLMDTRAGVMLLSVFYGLFSGGSIAIASACCAQLSTPRELGTRLGMLWTSAAPGLLIGPVVSTKLIDAMHSSYLGLAMWAGFMTLFGFALIVLARFRLAKWRWAAIV</sequence>
<dbReference type="PANTHER" id="PTHR11360">
    <property type="entry name" value="MONOCARBOXYLATE TRANSPORTER"/>
    <property type="match status" value="1"/>
</dbReference>
<feature type="transmembrane region" description="Helical" evidence="4">
    <location>
        <begin position="457"/>
        <end position="480"/>
    </location>
</feature>
<dbReference type="OrthoDB" id="6509908at2759"/>
<comment type="subcellular location">
    <subcellularLocation>
        <location evidence="1">Membrane</location>
        <topology evidence="1">Multi-pass membrane protein</topology>
    </subcellularLocation>
</comment>
<dbReference type="GO" id="GO:0016020">
    <property type="term" value="C:membrane"/>
    <property type="evidence" value="ECO:0007669"/>
    <property type="project" value="UniProtKB-SubCell"/>
</dbReference>
<dbReference type="Pfam" id="PF07690">
    <property type="entry name" value="MFS_1"/>
    <property type="match status" value="1"/>
</dbReference>
<dbReference type="PANTHER" id="PTHR11360:SF177">
    <property type="entry name" value="RIBOFLAVIN TRANSPORTER MCH5"/>
    <property type="match status" value="1"/>
</dbReference>
<dbReference type="eggNOG" id="KOG2504">
    <property type="taxonomic scope" value="Eukaryota"/>
</dbReference>
<dbReference type="AlphaFoldDB" id="A0A061H1I0"/>
<feature type="region of interest" description="Disordered" evidence="3">
    <location>
        <begin position="25"/>
        <end position="107"/>
    </location>
</feature>
<evidence type="ECO:0000256" key="2">
    <source>
        <dbReference type="ARBA" id="ARBA00006727"/>
    </source>
</evidence>
<feature type="transmembrane region" description="Helical" evidence="4">
    <location>
        <begin position="223"/>
        <end position="241"/>
    </location>
</feature>
<reference evidence="6 7" key="1">
    <citation type="journal article" date="2013" name="Plant Cell">
        <title>The transition from a phytopathogenic smut ancestor to an anamorphic biocontrol agent deciphered by comparative whole-genome analysis.</title>
        <authorList>
            <person name="Lefebvre F."/>
            <person name="Joly D.L."/>
            <person name="Labbe C."/>
            <person name="Teichmann B."/>
            <person name="Linning R."/>
            <person name="Belzile F."/>
            <person name="Bakkeren G."/>
            <person name="Belanger R.R."/>
        </authorList>
    </citation>
    <scope>NUCLEOTIDE SEQUENCE [LARGE SCALE GENOMIC DNA]</scope>
    <source>
        <strain evidence="6 7">PF-1</strain>
    </source>
</reference>
<dbReference type="InterPro" id="IPR036259">
    <property type="entry name" value="MFS_trans_sf"/>
</dbReference>
<dbReference type="GeneID" id="19320214"/>
<evidence type="ECO:0000256" key="1">
    <source>
        <dbReference type="ARBA" id="ARBA00004141"/>
    </source>
</evidence>
<dbReference type="RefSeq" id="XP_007881865.1">
    <property type="nucleotide sequence ID" value="XM_007883674.1"/>
</dbReference>
<feature type="compositionally biased region" description="Polar residues" evidence="3">
    <location>
        <begin position="56"/>
        <end position="68"/>
    </location>
</feature>
<keyword evidence="4" id="KW-0812">Transmembrane</keyword>
<keyword evidence="4" id="KW-1133">Transmembrane helix</keyword>
<evidence type="ECO:0000256" key="4">
    <source>
        <dbReference type="SAM" id="Phobius"/>
    </source>
</evidence>
<gene>
    <name evidence="6" type="ORF">PFL1_06134</name>
</gene>
<dbReference type="EMBL" id="KE361646">
    <property type="protein sequence ID" value="EPQ26198.1"/>
    <property type="molecule type" value="Genomic_DNA"/>
</dbReference>
<feature type="transmembrane region" description="Helical" evidence="4">
    <location>
        <begin position="196"/>
        <end position="216"/>
    </location>
</feature>
<feature type="compositionally biased region" description="Acidic residues" evidence="3">
    <location>
        <begin position="134"/>
        <end position="143"/>
    </location>
</feature>
<proteinExistence type="inferred from homology"/>
<name>A0A061H1I0_9BASI</name>
<feature type="transmembrane region" description="Helical" evidence="4">
    <location>
        <begin position="282"/>
        <end position="306"/>
    </location>
</feature>